<dbReference type="EMBL" id="GBRH01210268">
    <property type="protein sequence ID" value="JAD87627.1"/>
    <property type="molecule type" value="Transcribed_RNA"/>
</dbReference>
<name>A0A0A9DV60_ARUDO</name>
<protein>
    <submittedName>
        <fullName evidence="1">Uncharacterized protein</fullName>
    </submittedName>
</protein>
<dbReference type="AlphaFoldDB" id="A0A0A9DV60"/>
<sequence>MPIAILSQDKGNSVATWHRDPSRWMFDDGAGMHVCGDAHLGCGGTCGGS</sequence>
<reference evidence="1" key="1">
    <citation type="submission" date="2014-09" db="EMBL/GenBank/DDBJ databases">
        <authorList>
            <person name="Magalhaes I.L.F."/>
            <person name="Oliveira U."/>
            <person name="Santos F.R."/>
            <person name="Vidigal T.H.D.A."/>
            <person name="Brescovit A.D."/>
            <person name="Santos A.J."/>
        </authorList>
    </citation>
    <scope>NUCLEOTIDE SEQUENCE</scope>
    <source>
        <tissue evidence="1">Shoot tissue taken approximately 20 cm above the soil surface</tissue>
    </source>
</reference>
<reference evidence="1" key="2">
    <citation type="journal article" date="2015" name="Data Brief">
        <title>Shoot transcriptome of the giant reed, Arundo donax.</title>
        <authorList>
            <person name="Barrero R.A."/>
            <person name="Guerrero F.D."/>
            <person name="Moolhuijzen P."/>
            <person name="Goolsby J.A."/>
            <person name="Tidwell J."/>
            <person name="Bellgard S.E."/>
            <person name="Bellgard M.I."/>
        </authorList>
    </citation>
    <scope>NUCLEOTIDE SEQUENCE</scope>
    <source>
        <tissue evidence="1">Shoot tissue taken approximately 20 cm above the soil surface</tissue>
    </source>
</reference>
<proteinExistence type="predicted"/>
<accession>A0A0A9DV60</accession>
<evidence type="ECO:0000313" key="1">
    <source>
        <dbReference type="EMBL" id="JAD87627.1"/>
    </source>
</evidence>
<organism evidence="1">
    <name type="scientific">Arundo donax</name>
    <name type="common">Giant reed</name>
    <name type="synonym">Donax arundinaceus</name>
    <dbReference type="NCBI Taxonomy" id="35708"/>
    <lineage>
        <taxon>Eukaryota</taxon>
        <taxon>Viridiplantae</taxon>
        <taxon>Streptophyta</taxon>
        <taxon>Embryophyta</taxon>
        <taxon>Tracheophyta</taxon>
        <taxon>Spermatophyta</taxon>
        <taxon>Magnoliopsida</taxon>
        <taxon>Liliopsida</taxon>
        <taxon>Poales</taxon>
        <taxon>Poaceae</taxon>
        <taxon>PACMAD clade</taxon>
        <taxon>Arundinoideae</taxon>
        <taxon>Arundineae</taxon>
        <taxon>Arundo</taxon>
    </lineage>
</organism>